<comment type="caution">
    <text evidence="19">The sequence shown here is derived from an EMBL/GenBank/DDBJ whole genome shotgun (WGS) entry which is preliminary data.</text>
</comment>
<evidence type="ECO:0000256" key="7">
    <source>
        <dbReference type="ARBA" id="ARBA00022840"/>
    </source>
</evidence>
<feature type="domain" description="Response regulatory" evidence="18">
    <location>
        <begin position="6"/>
        <end position="120"/>
    </location>
</feature>
<evidence type="ECO:0000256" key="9">
    <source>
        <dbReference type="ARBA" id="ARBA00023015"/>
    </source>
</evidence>
<dbReference type="InterPro" id="IPR003593">
    <property type="entry name" value="AAA+_ATPase"/>
</dbReference>
<keyword evidence="6 16" id="KW-0547">Nucleotide-binding</keyword>
<dbReference type="GO" id="GO:0005524">
    <property type="term" value="F:ATP binding"/>
    <property type="evidence" value="ECO:0007669"/>
    <property type="project" value="UniProtKB-KW"/>
</dbReference>
<evidence type="ECO:0000256" key="14">
    <source>
        <dbReference type="ARBA" id="ARBA00043886"/>
    </source>
</evidence>
<dbReference type="PROSITE" id="PS50045">
    <property type="entry name" value="SIGMA54_INTERACT_4"/>
    <property type="match status" value="1"/>
</dbReference>
<dbReference type="InterPro" id="IPR011006">
    <property type="entry name" value="CheY-like_superfamily"/>
</dbReference>
<dbReference type="Pfam" id="PF00072">
    <property type="entry name" value="Response_reg"/>
    <property type="match status" value="1"/>
</dbReference>
<sequence>MSTTGRVLVVDDDGAIRTVVREALRRAGHIVETAASVAEQRRLFQSFEPEVLVTDVVLPDGNGLDIIPEMLASKPGLPVIVLSAQNTFTTALRATEQGAFDYLPKPFDLGALTRAVSDALAARAASGASDSVGPVEELPLIGRSPPMQEVYRTIARVVANDLTVLVLGESGTGKELVARAIHDFGPRAAAPFVAVNMAAIPRELIESELFGHERGAFTGAASRNAGRFEQAQGGTLFLDEIGDMPMEAQTRLLRVLQAGEFTTVGGSRAIRADVRIIAATHKDLPRLIADGAFREDLYYRINVVPIRLPSLRQRGEDIGELARYFLDRAAADGLPRKLLDAGAVDRLMRHAWPGNVRELENLMRRLAALSRDELITANVIEQQFDGGPQPDGAPPVMGAGGLAEAVEMHLTRYFASFGRDLPPDGLYDRVLAEFERPLLQLSLAAARGNQLRAARLLGINRNTLRKKLTELQIDAGTGRRSD</sequence>
<evidence type="ECO:0000256" key="8">
    <source>
        <dbReference type="ARBA" id="ARBA00023012"/>
    </source>
</evidence>
<dbReference type="Pfam" id="PF25601">
    <property type="entry name" value="AAA_lid_14"/>
    <property type="match status" value="1"/>
</dbReference>
<dbReference type="InterPro" id="IPR010114">
    <property type="entry name" value="Transcript_reg_NtrC"/>
</dbReference>
<dbReference type="FunFam" id="3.40.50.300:FF:000006">
    <property type="entry name" value="DNA-binding transcriptional regulator NtrC"/>
    <property type="match status" value="1"/>
</dbReference>
<evidence type="ECO:0000313" key="19">
    <source>
        <dbReference type="EMBL" id="RVT94029.1"/>
    </source>
</evidence>
<evidence type="ECO:0000256" key="5">
    <source>
        <dbReference type="ARBA" id="ARBA00022553"/>
    </source>
</evidence>
<dbReference type="InterPro" id="IPR002078">
    <property type="entry name" value="Sigma_54_int"/>
</dbReference>
<evidence type="ECO:0000256" key="6">
    <source>
        <dbReference type="ARBA" id="ARBA00022741"/>
    </source>
</evidence>
<dbReference type="EMBL" id="SACN01000001">
    <property type="protein sequence ID" value="RVT94029.1"/>
    <property type="molecule type" value="Genomic_DNA"/>
</dbReference>
<dbReference type="GO" id="GO:0043565">
    <property type="term" value="F:sequence-specific DNA binding"/>
    <property type="evidence" value="ECO:0007669"/>
    <property type="project" value="InterPro"/>
</dbReference>
<feature type="modified residue" description="4-aspartylphosphate" evidence="15">
    <location>
        <position position="55"/>
    </location>
</feature>
<dbReference type="InterPro" id="IPR009057">
    <property type="entry name" value="Homeodomain-like_sf"/>
</dbReference>
<dbReference type="PROSITE" id="PS00688">
    <property type="entry name" value="SIGMA54_INTERACT_3"/>
    <property type="match status" value="1"/>
</dbReference>
<organism evidence="19 20">
    <name type="scientific">Sphingomonas crocodyli</name>
    <dbReference type="NCBI Taxonomy" id="1979270"/>
    <lineage>
        <taxon>Bacteria</taxon>
        <taxon>Pseudomonadati</taxon>
        <taxon>Pseudomonadota</taxon>
        <taxon>Alphaproteobacteria</taxon>
        <taxon>Sphingomonadales</taxon>
        <taxon>Sphingomonadaceae</taxon>
        <taxon>Sphingomonas</taxon>
    </lineage>
</organism>
<dbReference type="InterPro" id="IPR025943">
    <property type="entry name" value="Sigma_54_int_dom_ATP-bd_2"/>
</dbReference>
<dbReference type="PROSITE" id="PS00676">
    <property type="entry name" value="SIGMA54_INTERACT_2"/>
    <property type="match status" value="1"/>
</dbReference>
<evidence type="ECO:0000313" key="20">
    <source>
        <dbReference type="Proteomes" id="UP000282971"/>
    </source>
</evidence>
<evidence type="ECO:0000256" key="4">
    <source>
        <dbReference type="ARBA" id="ARBA00022491"/>
    </source>
</evidence>
<gene>
    <name evidence="16 19" type="primary">ntrC</name>
    <name evidence="19" type="ORF">EOD43_09280</name>
</gene>
<keyword evidence="10 16" id="KW-0238">DNA-binding</keyword>
<dbReference type="PANTHER" id="PTHR32071">
    <property type="entry name" value="TRANSCRIPTIONAL REGULATORY PROTEIN"/>
    <property type="match status" value="1"/>
</dbReference>
<name>A0A437M8P9_9SPHN</name>
<dbReference type="PROSITE" id="PS50110">
    <property type="entry name" value="RESPONSE_REGULATORY"/>
    <property type="match status" value="1"/>
</dbReference>
<keyword evidence="3 16" id="KW-0963">Cytoplasm</keyword>
<dbReference type="InterPro" id="IPR002197">
    <property type="entry name" value="HTH_Fis"/>
</dbReference>
<evidence type="ECO:0000256" key="3">
    <source>
        <dbReference type="ARBA" id="ARBA00022490"/>
    </source>
</evidence>
<evidence type="ECO:0000256" key="13">
    <source>
        <dbReference type="ARBA" id="ARBA00023231"/>
    </source>
</evidence>
<dbReference type="InterPro" id="IPR025944">
    <property type="entry name" value="Sigma_54_int_dom_CS"/>
</dbReference>
<dbReference type="PROSITE" id="PS00675">
    <property type="entry name" value="SIGMA54_INTERACT_1"/>
    <property type="match status" value="1"/>
</dbReference>
<keyword evidence="13 16" id="KW-0535">Nitrogen fixation</keyword>
<keyword evidence="4 16" id="KW-0678">Repressor</keyword>
<keyword evidence="7 16" id="KW-0067">ATP-binding</keyword>
<evidence type="ECO:0000256" key="16">
    <source>
        <dbReference type="RuleBase" id="RU365013"/>
    </source>
</evidence>
<dbReference type="Pfam" id="PF02954">
    <property type="entry name" value="HTH_8"/>
    <property type="match status" value="1"/>
</dbReference>
<dbReference type="SUPFAM" id="SSF46689">
    <property type="entry name" value="Homeodomain-like"/>
    <property type="match status" value="1"/>
</dbReference>
<dbReference type="InterPro" id="IPR058031">
    <property type="entry name" value="AAA_lid_NorR"/>
</dbReference>
<dbReference type="Proteomes" id="UP000282971">
    <property type="component" value="Unassembled WGS sequence"/>
</dbReference>
<comment type="subcellular location">
    <subcellularLocation>
        <location evidence="1 16">Cytoplasm</location>
    </subcellularLocation>
</comment>
<dbReference type="Gene3D" id="1.10.8.60">
    <property type="match status" value="1"/>
</dbReference>
<dbReference type="Gene3D" id="3.40.50.300">
    <property type="entry name" value="P-loop containing nucleotide triphosphate hydrolases"/>
    <property type="match status" value="1"/>
</dbReference>
<dbReference type="GO" id="GO:0000156">
    <property type="term" value="F:phosphorelay response regulator activity"/>
    <property type="evidence" value="ECO:0007669"/>
    <property type="project" value="UniProtKB-UniRule"/>
</dbReference>
<dbReference type="GO" id="GO:0006355">
    <property type="term" value="P:regulation of DNA-templated transcription"/>
    <property type="evidence" value="ECO:0007669"/>
    <property type="project" value="InterPro"/>
</dbReference>
<dbReference type="SMART" id="SM00382">
    <property type="entry name" value="AAA"/>
    <property type="match status" value="1"/>
</dbReference>
<dbReference type="NCBIfam" id="TIGR01818">
    <property type="entry name" value="ntrC"/>
    <property type="match status" value="1"/>
</dbReference>
<dbReference type="InterPro" id="IPR025662">
    <property type="entry name" value="Sigma_54_int_dom_ATP-bd_1"/>
</dbReference>
<dbReference type="RefSeq" id="WP_127743201.1">
    <property type="nucleotide sequence ID" value="NZ_SACN01000001.1"/>
</dbReference>
<keyword evidence="11 16" id="KW-0010">Activator</keyword>
<keyword evidence="20" id="KW-1185">Reference proteome</keyword>
<dbReference type="InterPro" id="IPR001789">
    <property type="entry name" value="Sig_transdc_resp-reg_receiver"/>
</dbReference>
<proteinExistence type="predicted"/>
<dbReference type="Gene3D" id="1.10.10.60">
    <property type="entry name" value="Homeodomain-like"/>
    <property type="match status" value="1"/>
</dbReference>
<keyword evidence="8 16" id="KW-0902">Two-component regulatory system</keyword>
<dbReference type="InterPro" id="IPR027417">
    <property type="entry name" value="P-loop_NTPase"/>
</dbReference>
<evidence type="ECO:0000256" key="11">
    <source>
        <dbReference type="ARBA" id="ARBA00023159"/>
    </source>
</evidence>
<evidence type="ECO:0000259" key="17">
    <source>
        <dbReference type="PROSITE" id="PS50045"/>
    </source>
</evidence>
<dbReference type="Gene3D" id="3.40.50.2300">
    <property type="match status" value="1"/>
</dbReference>
<keyword evidence="5 15" id="KW-0597">Phosphoprotein</keyword>
<dbReference type="SMART" id="SM00448">
    <property type="entry name" value="REC"/>
    <property type="match status" value="1"/>
</dbReference>
<dbReference type="GO" id="GO:0005737">
    <property type="term" value="C:cytoplasm"/>
    <property type="evidence" value="ECO:0007669"/>
    <property type="project" value="UniProtKB-SubCell"/>
</dbReference>
<keyword evidence="9 16" id="KW-0805">Transcription regulation</keyword>
<dbReference type="Pfam" id="PF00158">
    <property type="entry name" value="Sigma54_activat"/>
    <property type="match status" value="1"/>
</dbReference>
<evidence type="ECO:0000256" key="15">
    <source>
        <dbReference type="PROSITE-ProRule" id="PRU00169"/>
    </source>
</evidence>
<dbReference type="PANTHER" id="PTHR32071:SF95">
    <property type="entry name" value="DNA-BINDING TRANSCRIPTIONAL REGULATOR NTRC"/>
    <property type="match status" value="1"/>
</dbReference>
<evidence type="ECO:0000256" key="10">
    <source>
        <dbReference type="ARBA" id="ARBA00023125"/>
    </source>
</evidence>
<evidence type="ECO:0000259" key="18">
    <source>
        <dbReference type="PROSITE" id="PS50110"/>
    </source>
</evidence>
<comment type="function">
    <text evidence="14 16">Member of the two-component regulatory system NtrB/NtrC, which controls expression of the nitrogen-regulated (ntr) genes in response to nitrogen limitation. Phosphorylated NtrC binds directly to DNA and stimulates the formation of open promoter-sigma54-RNA polymerase complexes.</text>
</comment>
<dbReference type="OrthoDB" id="9154941at2"/>
<dbReference type="SUPFAM" id="SSF52172">
    <property type="entry name" value="CheY-like"/>
    <property type="match status" value="1"/>
</dbReference>
<dbReference type="AlphaFoldDB" id="A0A437M8P9"/>
<accession>A0A437M8P9</accession>
<keyword evidence="12 16" id="KW-0804">Transcription</keyword>
<dbReference type="SUPFAM" id="SSF52540">
    <property type="entry name" value="P-loop containing nucleoside triphosphate hydrolases"/>
    <property type="match status" value="1"/>
</dbReference>
<evidence type="ECO:0000256" key="2">
    <source>
        <dbReference type="ARBA" id="ARBA00019059"/>
    </source>
</evidence>
<dbReference type="GO" id="GO:0006808">
    <property type="term" value="P:regulation of nitrogen utilization"/>
    <property type="evidence" value="ECO:0007669"/>
    <property type="project" value="UniProtKB-UniRule"/>
</dbReference>
<feature type="domain" description="Sigma-54 factor interaction" evidence="17">
    <location>
        <begin position="140"/>
        <end position="368"/>
    </location>
</feature>
<reference evidence="19 20" key="1">
    <citation type="submission" date="2019-01" db="EMBL/GenBank/DDBJ databases">
        <authorList>
            <person name="Chen W.-M."/>
        </authorList>
    </citation>
    <scope>NUCLEOTIDE SEQUENCE [LARGE SCALE GENOMIC DNA]</scope>
    <source>
        <strain evidence="19 20">CCP-7</strain>
    </source>
</reference>
<evidence type="ECO:0000256" key="1">
    <source>
        <dbReference type="ARBA" id="ARBA00004496"/>
    </source>
</evidence>
<evidence type="ECO:0000256" key="12">
    <source>
        <dbReference type="ARBA" id="ARBA00023163"/>
    </source>
</evidence>
<protein>
    <recommendedName>
        <fullName evidence="2 16">DNA-binding transcriptional regulator NtrC</fullName>
    </recommendedName>
    <alternativeName>
        <fullName evidence="16">Nitrogen regulation protein NR(I)</fullName>
    </alternativeName>
</protein>
<dbReference type="CDD" id="cd00009">
    <property type="entry name" value="AAA"/>
    <property type="match status" value="1"/>
</dbReference>
<dbReference type="PRINTS" id="PR01590">
    <property type="entry name" value="HTHFIS"/>
</dbReference>